<accession>A0A1I0YXQ2</accession>
<gene>
    <name evidence="4" type="ORF">SAMN04488528_101615</name>
</gene>
<evidence type="ECO:0000256" key="2">
    <source>
        <dbReference type="ARBA" id="ARBA00022989"/>
    </source>
</evidence>
<organism evidence="4 5">
    <name type="scientific">Clostridium frigidicarnis</name>
    <dbReference type="NCBI Taxonomy" id="84698"/>
    <lineage>
        <taxon>Bacteria</taxon>
        <taxon>Bacillati</taxon>
        <taxon>Bacillota</taxon>
        <taxon>Clostridia</taxon>
        <taxon>Eubacteriales</taxon>
        <taxon>Clostridiaceae</taxon>
        <taxon>Clostridium</taxon>
    </lineage>
</organism>
<evidence type="ECO:0000256" key="1">
    <source>
        <dbReference type="ARBA" id="ARBA00022692"/>
    </source>
</evidence>
<dbReference type="PANTHER" id="PTHR37815">
    <property type="entry name" value="UPF0397 PROTEIN BC_2624-RELATED"/>
    <property type="match status" value="1"/>
</dbReference>
<feature type="transmembrane region" description="Helical" evidence="3">
    <location>
        <begin position="158"/>
        <end position="176"/>
    </location>
</feature>
<dbReference type="InterPro" id="IPR009825">
    <property type="entry name" value="ECF_substrate-spec-like"/>
</dbReference>
<evidence type="ECO:0000256" key="3">
    <source>
        <dbReference type="SAM" id="Phobius"/>
    </source>
</evidence>
<keyword evidence="1 3" id="KW-0812">Transmembrane</keyword>
<keyword evidence="3" id="KW-0472">Membrane</keyword>
<proteinExistence type="predicted"/>
<dbReference type="EMBL" id="FOKI01000016">
    <property type="protein sequence ID" value="SFB18189.1"/>
    <property type="molecule type" value="Genomic_DNA"/>
</dbReference>
<dbReference type="AlphaFoldDB" id="A0A1I0YXQ2"/>
<dbReference type="PANTHER" id="PTHR37815:SF3">
    <property type="entry name" value="UPF0397 PROTEIN SPR0429"/>
    <property type="match status" value="1"/>
</dbReference>
<feature type="transmembrane region" description="Helical" evidence="3">
    <location>
        <begin position="81"/>
        <end position="101"/>
    </location>
</feature>
<keyword evidence="5" id="KW-1185">Reference proteome</keyword>
<keyword evidence="2 3" id="KW-1133">Transmembrane helix</keyword>
<dbReference type="GO" id="GO:0016020">
    <property type="term" value="C:membrane"/>
    <property type="evidence" value="ECO:0007669"/>
    <property type="project" value="InterPro"/>
</dbReference>
<feature type="transmembrane region" description="Helical" evidence="3">
    <location>
        <begin position="12"/>
        <end position="36"/>
    </location>
</feature>
<dbReference type="Pfam" id="PF07155">
    <property type="entry name" value="ECF-ribofla_trS"/>
    <property type="match status" value="1"/>
</dbReference>
<protein>
    <submittedName>
        <fullName evidence="4">Uncharacterized membrane protein</fullName>
    </submittedName>
</protein>
<dbReference type="RefSeq" id="WP_242948413.1">
    <property type="nucleotide sequence ID" value="NZ_FOKI01000016.1"/>
</dbReference>
<dbReference type="Proteomes" id="UP000198619">
    <property type="component" value="Unassembled WGS sequence"/>
</dbReference>
<name>A0A1I0YXQ2_9CLOT</name>
<sequence>MQENIVKDRNGMQVIDIIHVALMGALICIATMVINIRTYNGYVHLGDSMVLLSTVLLRRKKAIFSSVLGMGLADILLGSPLWAPFTIVIKALMALIATLIVGEKNRFKLWREIVGFSLGAIWMVVGYFFAGAIIKHFIEGIPTFTAALGVASLDIPGNIVQGSVGTIIAIFLAIALKNVKLFKEQL</sequence>
<dbReference type="Gene3D" id="1.10.1760.20">
    <property type="match status" value="1"/>
</dbReference>
<evidence type="ECO:0000313" key="4">
    <source>
        <dbReference type="EMBL" id="SFB18189.1"/>
    </source>
</evidence>
<reference evidence="4 5" key="1">
    <citation type="submission" date="2016-10" db="EMBL/GenBank/DDBJ databases">
        <authorList>
            <person name="de Groot N.N."/>
        </authorList>
    </citation>
    <scope>NUCLEOTIDE SEQUENCE [LARGE SCALE GENOMIC DNA]</scope>
    <source>
        <strain evidence="4 5">DSM 12271</strain>
    </source>
</reference>
<feature type="transmembrane region" description="Helical" evidence="3">
    <location>
        <begin position="113"/>
        <end position="138"/>
    </location>
</feature>
<dbReference type="STRING" id="84698.SAMN04488528_101615"/>
<evidence type="ECO:0000313" key="5">
    <source>
        <dbReference type="Proteomes" id="UP000198619"/>
    </source>
</evidence>